<comment type="subcellular location">
    <subcellularLocation>
        <location evidence="1">Membrane</location>
        <topology evidence="1">Single-pass type I membrane protein</topology>
    </subcellularLocation>
</comment>
<evidence type="ECO:0000313" key="16">
    <source>
        <dbReference type="Proteomes" id="UP000585474"/>
    </source>
</evidence>
<dbReference type="EMBL" id="BJWL01000002">
    <property type="protein sequence ID" value="GFY82565.1"/>
    <property type="molecule type" value="Genomic_DNA"/>
</dbReference>
<dbReference type="SMART" id="SM00220">
    <property type="entry name" value="S_TKc"/>
    <property type="match status" value="1"/>
</dbReference>
<keyword evidence="4" id="KW-0812">Transmembrane</keyword>
<evidence type="ECO:0000256" key="3">
    <source>
        <dbReference type="ARBA" id="ARBA00022679"/>
    </source>
</evidence>
<dbReference type="GO" id="GO:0004674">
    <property type="term" value="F:protein serine/threonine kinase activity"/>
    <property type="evidence" value="ECO:0007669"/>
    <property type="project" value="UniProtKB-KW"/>
</dbReference>
<dbReference type="OrthoDB" id="1658195at2759"/>
<evidence type="ECO:0000256" key="6">
    <source>
        <dbReference type="ARBA" id="ARBA00022741"/>
    </source>
</evidence>
<dbReference type="Gene3D" id="1.10.510.10">
    <property type="entry name" value="Transferase(Phosphotransferase) domain 1"/>
    <property type="match status" value="2"/>
</dbReference>
<dbReference type="GO" id="GO:0004714">
    <property type="term" value="F:transmembrane receptor protein tyrosine kinase activity"/>
    <property type="evidence" value="ECO:0007669"/>
    <property type="project" value="InterPro"/>
</dbReference>
<dbReference type="InterPro" id="IPR008271">
    <property type="entry name" value="Ser/Thr_kinase_AS"/>
</dbReference>
<dbReference type="GO" id="GO:0005886">
    <property type="term" value="C:plasma membrane"/>
    <property type="evidence" value="ECO:0007669"/>
    <property type="project" value="TreeGrafter"/>
</dbReference>
<dbReference type="InterPro" id="IPR000719">
    <property type="entry name" value="Prot_kinase_dom"/>
</dbReference>
<dbReference type="PROSITE" id="PS00107">
    <property type="entry name" value="PROTEIN_KINASE_ATP"/>
    <property type="match status" value="1"/>
</dbReference>
<evidence type="ECO:0000256" key="1">
    <source>
        <dbReference type="ARBA" id="ARBA00004479"/>
    </source>
</evidence>
<comment type="caution">
    <text evidence="15">The sequence shown here is derived from an EMBL/GenBank/DDBJ whole genome shotgun (WGS) entry which is preliminary data.</text>
</comment>
<keyword evidence="16" id="KW-1185">Reference proteome</keyword>
<gene>
    <name evidence="15" type="ORF">Acr_02g0008050</name>
</gene>
<dbReference type="PANTHER" id="PTHR27003:SF88">
    <property type="entry name" value="RECEPTOR-LIKE PROTEIN KINASE THESEUS 1"/>
    <property type="match status" value="1"/>
</dbReference>
<feature type="domain" description="Protein kinase" evidence="14">
    <location>
        <begin position="398"/>
        <end position="664"/>
    </location>
</feature>
<keyword evidence="15" id="KW-0675">Receptor</keyword>
<keyword evidence="3" id="KW-0808">Transferase</keyword>
<dbReference type="InterPro" id="IPR017441">
    <property type="entry name" value="Protein_kinase_ATP_BS"/>
</dbReference>
<evidence type="ECO:0000256" key="11">
    <source>
        <dbReference type="ARBA" id="ARBA00023180"/>
    </source>
</evidence>
<evidence type="ECO:0000256" key="7">
    <source>
        <dbReference type="ARBA" id="ARBA00022777"/>
    </source>
</evidence>
<evidence type="ECO:0000256" key="9">
    <source>
        <dbReference type="ARBA" id="ARBA00022989"/>
    </source>
</evidence>
<dbReference type="InterPro" id="IPR001245">
    <property type="entry name" value="Ser-Thr/Tyr_kinase_cat_dom"/>
</dbReference>
<sequence>MSAKYNENAAASGAIPSEESCRCFSLSQILTATNNFDEASVIGIGGFGKVYKGSIDNGTITVAIKRLKDESKQGAKEFWTEVKMLSKLRYTHLVALIGYCNEREEMILVYEYIAHGTLADHLYKISRKESGTSIPPLVWEQRLQICVGSARGLDYLHTGTHQRVIHRDVKTTNILLDEEWVAKISDFGLSKSTTSQSMTHVSTELKGTRGYLDPEYFYTHKLTTKSDVYAFGVVLLEVLCGRPPVDGKLEEEQISLVLWAQNYIKKGKPERIVEPFLIGQMSSQCLKLFVEVANNCLHKSSKARPTMAKVVERLEFALASHRKGKTEGIIIKMFKGMNQWWSWEGKYNNSKSESEKDNSSKSESKSESEENDSSPKTESERKFRCFSLAEIQAATKYFNNDLLIEHGGSSKVYKGFIDRGTHAVAIKITNKTELFQGDDVTRMHSQICHDHVISLIGFCHESKYEWIHVYDYMANRSLQDHIYRTGKYTLVWKKRLEICIDAARGLQYLHAGGLLKAGVLIKPSKILLDEKLVAKIQINFTPEVVPSNSVTIQWYSKEAGINKLLYFDPNFFLYGVLTQNSVVYSFGIVLFEVVCANEQLLGRLISHAGSDNIQWSAIDKVIDPYLIRQIAPKCLRAFLNIAYSCVHMEETKRPSMDDILESLLCAFQLQEDWENQVQMGGDELPGIDQSLQLLFN</sequence>
<feature type="region of interest" description="Disordered" evidence="13">
    <location>
        <begin position="348"/>
        <end position="378"/>
    </location>
</feature>
<keyword evidence="10" id="KW-0472">Membrane</keyword>
<dbReference type="CDD" id="cd14066">
    <property type="entry name" value="STKc_IRAK"/>
    <property type="match status" value="1"/>
</dbReference>
<dbReference type="GO" id="GO:0005524">
    <property type="term" value="F:ATP binding"/>
    <property type="evidence" value="ECO:0007669"/>
    <property type="project" value="UniProtKB-UniRule"/>
</dbReference>
<keyword evidence="11" id="KW-0325">Glycoprotein</keyword>
<dbReference type="PANTHER" id="PTHR27003">
    <property type="entry name" value="OS07G0166700 PROTEIN"/>
    <property type="match status" value="1"/>
</dbReference>
<dbReference type="FunFam" id="1.10.510.10:FF:000252">
    <property type="entry name" value="Receptor-like protein kinase FERONIA"/>
    <property type="match status" value="1"/>
</dbReference>
<evidence type="ECO:0000256" key="12">
    <source>
        <dbReference type="PROSITE-ProRule" id="PRU10141"/>
    </source>
</evidence>
<dbReference type="FunFam" id="3.30.200.20:FF:000039">
    <property type="entry name" value="receptor-like protein kinase FERONIA"/>
    <property type="match status" value="1"/>
</dbReference>
<keyword evidence="9" id="KW-1133">Transmembrane helix</keyword>
<keyword evidence="2" id="KW-0723">Serine/threonine-protein kinase</keyword>
<dbReference type="AlphaFoldDB" id="A0A7J0E865"/>
<proteinExistence type="predicted"/>
<keyword evidence="7 15" id="KW-0418">Kinase</keyword>
<dbReference type="GO" id="GO:0009506">
    <property type="term" value="C:plasmodesma"/>
    <property type="evidence" value="ECO:0007669"/>
    <property type="project" value="TreeGrafter"/>
</dbReference>
<evidence type="ECO:0000256" key="13">
    <source>
        <dbReference type="SAM" id="MobiDB-lite"/>
    </source>
</evidence>
<feature type="compositionally biased region" description="Basic and acidic residues" evidence="13">
    <location>
        <begin position="352"/>
        <end position="378"/>
    </location>
</feature>
<reference evidence="15 16" key="1">
    <citation type="submission" date="2019-07" db="EMBL/GenBank/DDBJ databases">
        <title>De Novo Assembly of kiwifruit Actinidia rufa.</title>
        <authorList>
            <person name="Sugita-Konishi S."/>
            <person name="Sato K."/>
            <person name="Mori E."/>
            <person name="Abe Y."/>
            <person name="Kisaki G."/>
            <person name="Hamano K."/>
            <person name="Suezawa K."/>
            <person name="Otani M."/>
            <person name="Fukuda T."/>
            <person name="Manabe T."/>
            <person name="Gomi K."/>
            <person name="Tabuchi M."/>
            <person name="Akimitsu K."/>
            <person name="Kataoka I."/>
        </authorList>
    </citation>
    <scope>NUCLEOTIDE SEQUENCE [LARGE SCALE GENOMIC DNA]</scope>
    <source>
        <strain evidence="16">cv. Fuchu</strain>
    </source>
</reference>
<evidence type="ECO:0000313" key="15">
    <source>
        <dbReference type="EMBL" id="GFY82565.1"/>
    </source>
</evidence>
<evidence type="ECO:0000256" key="10">
    <source>
        <dbReference type="ARBA" id="ARBA00023136"/>
    </source>
</evidence>
<organism evidence="15 16">
    <name type="scientific">Actinidia rufa</name>
    <dbReference type="NCBI Taxonomy" id="165716"/>
    <lineage>
        <taxon>Eukaryota</taxon>
        <taxon>Viridiplantae</taxon>
        <taxon>Streptophyta</taxon>
        <taxon>Embryophyta</taxon>
        <taxon>Tracheophyta</taxon>
        <taxon>Spermatophyta</taxon>
        <taxon>Magnoliopsida</taxon>
        <taxon>eudicotyledons</taxon>
        <taxon>Gunneridae</taxon>
        <taxon>Pentapetalae</taxon>
        <taxon>asterids</taxon>
        <taxon>Ericales</taxon>
        <taxon>Actinidiaceae</taxon>
        <taxon>Actinidia</taxon>
    </lineage>
</organism>
<dbReference type="InterPro" id="IPR011009">
    <property type="entry name" value="Kinase-like_dom_sf"/>
</dbReference>
<evidence type="ECO:0000259" key="14">
    <source>
        <dbReference type="PROSITE" id="PS50011"/>
    </source>
</evidence>
<dbReference type="Proteomes" id="UP000585474">
    <property type="component" value="Unassembled WGS sequence"/>
</dbReference>
<dbReference type="SUPFAM" id="SSF56112">
    <property type="entry name" value="Protein kinase-like (PK-like)"/>
    <property type="match status" value="2"/>
</dbReference>
<dbReference type="Pfam" id="PF07714">
    <property type="entry name" value="PK_Tyr_Ser-Thr"/>
    <property type="match status" value="2"/>
</dbReference>
<feature type="binding site" evidence="12">
    <location>
        <position position="65"/>
    </location>
    <ligand>
        <name>ATP</name>
        <dbReference type="ChEBI" id="CHEBI:30616"/>
    </ligand>
</feature>
<name>A0A7J0E865_9ERIC</name>
<keyword evidence="6 12" id="KW-0547">Nucleotide-binding</keyword>
<keyword evidence="5" id="KW-0732">Signal</keyword>
<feature type="domain" description="Protein kinase" evidence="14">
    <location>
        <begin position="36"/>
        <end position="317"/>
    </location>
</feature>
<evidence type="ECO:0000256" key="8">
    <source>
        <dbReference type="ARBA" id="ARBA00022840"/>
    </source>
</evidence>
<evidence type="ECO:0000256" key="4">
    <source>
        <dbReference type="ARBA" id="ARBA00022692"/>
    </source>
</evidence>
<evidence type="ECO:0000256" key="5">
    <source>
        <dbReference type="ARBA" id="ARBA00022729"/>
    </source>
</evidence>
<dbReference type="Gene3D" id="3.30.200.20">
    <property type="entry name" value="Phosphorylase Kinase, domain 1"/>
    <property type="match status" value="2"/>
</dbReference>
<keyword evidence="8 12" id="KW-0067">ATP-binding</keyword>
<dbReference type="InterPro" id="IPR045272">
    <property type="entry name" value="ANXUR1/2-like"/>
</dbReference>
<accession>A0A7J0E865</accession>
<dbReference type="PROSITE" id="PS00108">
    <property type="entry name" value="PROTEIN_KINASE_ST"/>
    <property type="match status" value="1"/>
</dbReference>
<protein>
    <submittedName>
        <fullName evidence="15">Malectin/receptor-like protein kinase family protein</fullName>
    </submittedName>
</protein>
<dbReference type="PROSITE" id="PS50011">
    <property type="entry name" value="PROTEIN_KINASE_DOM"/>
    <property type="match status" value="2"/>
</dbReference>
<evidence type="ECO:0000256" key="2">
    <source>
        <dbReference type="ARBA" id="ARBA00022527"/>
    </source>
</evidence>